<feature type="transmembrane region" description="Helical" evidence="2">
    <location>
        <begin position="40"/>
        <end position="61"/>
    </location>
</feature>
<evidence type="ECO:0000313" key="6">
    <source>
        <dbReference type="Proteomes" id="UP000809440"/>
    </source>
</evidence>
<feature type="region of interest" description="Disordered" evidence="1">
    <location>
        <begin position="71"/>
        <end position="96"/>
    </location>
</feature>
<dbReference type="EMBL" id="JAFBXF010000016">
    <property type="protein sequence ID" value="MBM2419182.1"/>
    <property type="molecule type" value="Genomic_DNA"/>
</dbReference>
<dbReference type="Proteomes" id="UP000809440">
    <property type="component" value="Unassembled WGS sequence"/>
</dbReference>
<name>A0A9Q2P7G8_9RHOB</name>
<keyword evidence="2" id="KW-1133">Transmembrane helix</keyword>
<keyword evidence="6" id="KW-1185">Reference proteome</keyword>
<keyword evidence="2" id="KW-0812">Transmembrane</keyword>
<feature type="compositionally biased region" description="Polar residues" evidence="1">
    <location>
        <begin position="71"/>
        <end position="87"/>
    </location>
</feature>
<proteinExistence type="predicted"/>
<organism evidence="3 5">
    <name type="scientific">Marivita cryptomonadis</name>
    <dbReference type="NCBI Taxonomy" id="505252"/>
    <lineage>
        <taxon>Bacteria</taxon>
        <taxon>Pseudomonadati</taxon>
        <taxon>Pseudomonadota</taxon>
        <taxon>Alphaproteobacteria</taxon>
        <taxon>Rhodobacterales</taxon>
        <taxon>Roseobacteraceae</taxon>
        <taxon>Marivita</taxon>
    </lineage>
</organism>
<dbReference type="AlphaFoldDB" id="A0A9Q2P7G8"/>
<protein>
    <submittedName>
        <fullName evidence="3">Uncharacterized protein</fullName>
    </submittedName>
</protein>
<evidence type="ECO:0000313" key="5">
    <source>
        <dbReference type="Proteomes" id="UP000755667"/>
    </source>
</evidence>
<accession>A0A9Q2P7G8</accession>
<keyword evidence="2" id="KW-0472">Membrane</keyword>
<sequence length="312" mass="34390">MIKKVILGIIVLSVSISAVVGATMLKPMLEETVRTLPLNVQMAIAAVGLLFVVAFVIVVFYRTRSAEQSNSDQKVVTARSKPQTQPVNTPPTSVPQTEVVNLPRKKARTVPERPVYAADRLPEDVNAVINYILEHRLPWHLEDVAEVGEFEDLIHRDTDQEMWLQLAGAMNSDVASTYECLSAMLDHPACQNAVAVAILHKLGVAYYFTEARRTPLDSTDGGRVILKIIERNVRVGFPCDGIGDAKWVDRAKLLKELTAVADPDVSGVAPLVSLVAQKLSGPKPRERYFMDESSVSKVLPPWEGDDIQDRVS</sequence>
<dbReference type="Proteomes" id="UP000755667">
    <property type="component" value="Unassembled WGS sequence"/>
</dbReference>
<evidence type="ECO:0000256" key="1">
    <source>
        <dbReference type="SAM" id="MobiDB-lite"/>
    </source>
</evidence>
<comment type="caution">
    <text evidence="3">The sequence shown here is derived from an EMBL/GenBank/DDBJ whole genome shotgun (WGS) entry which is preliminary data.</text>
</comment>
<evidence type="ECO:0000256" key="2">
    <source>
        <dbReference type="SAM" id="Phobius"/>
    </source>
</evidence>
<dbReference type="GeneID" id="62640612"/>
<reference evidence="3 6" key="1">
    <citation type="submission" date="2021-01" db="EMBL/GenBank/DDBJ databases">
        <title>Diatom-associated Roseobacters Show Island Model of Population Structure.</title>
        <authorList>
            <person name="Qu L."/>
            <person name="Feng X."/>
            <person name="Chen Y."/>
            <person name="Li L."/>
            <person name="Wang X."/>
            <person name="Hu Z."/>
            <person name="Wang H."/>
            <person name="Luo H."/>
        </authorList>
    </citation>
    <scope>NUCLEOTIDE SEQUENCE</scope>
    <source>
        <strain evidence="4 6">CC28-63</strain>
        <strain evidence="3">CC28-69</strain>
    </source>
</reference>
<evidence type="ECO:0000313" key="3">
    <source>
        <dbReference type="EMBL" id="MBM2414578.1"/>
    </source>
</evidence>
<dbReference type="EMBL" id="JAFBXE010000016">
    <property type="protein sequence ID" value="MBM2414578.1"/>
    <property type="molecule type" value="Genomic_DNA"/>
</dbReference>
<evidence type="ECO:0000313" key="4">
    <source>
        <dbReference type="EMBL" id="MBM2419182.1"/>
    </source>
</evidence>
<dbReference type="RefSeq" id="WP_085628864.1">
    <property type="nucleotide sequence ID" value="NZ_JAFBWU010000016.1"/>
</dbReference>
<gene>
    <name evidence="3" type="ORF">JQX41_19835</name>
    <name evidence="4" type="ORF">JQX48_19515</name>
</gene>